<reference evidence="1 2" key="1">
    <citation type="submission" date="2010-12" db="EMBL/GenBank/DDBJ databases">
        <authorList>
            <person name="Muzny D."/>
            <person name="Qin X."/>
            <person name="Deng J."/>
            <person name="Jiang H."/>
            <person name="Liu Y."/>
            <person name="Qu J."/>
            <person name="Song X.-Z."/>
            <person name="Zhang L."/>
            <person name="Thornton R."/>
            <person name="Coyle M."/>
            <person name="Francisco L."/>
            <person name="Jackson L."/>
            <person name="Javaid M."/>
            <person name="Korchina V."/>
            <person name="Kovar C."/>
            <person name="Mata R."/>
            <person name="Mathew T."/>
            <person name="Ngo R."/>
            <person name="Nguyen L."/>
            <person name="Nguyen N."/>
            <person name="Okwuonu G."/>
            <person name="Ongeri F."/>
            <person name="Pham C."/>
            <person name="Simmons D."/>
            <person name="Wilczek-Boney K."/>
            <person name="Hale W."/>
            <person name="Jakkamsetti A."/>
            <person name="Pham P."/>
            <person name="Ruth R."/>
            <person name="San Lucas F."/>
            <person name="Warren J."/>
            <person name="Zhang J."/>
            <person name="Zhao Z."/>
            <person name="Zhou C."/>
            <person name="Zhu D."/>
            <person name="Lee S."/>
            <person name="Bess C."/>
            <person name="Blankenburg K."/>
            <person name="Forbes L."/>
            <person name="Fu Q."/>
            <person name="Gubbala S."/>
            <person name="Hirani K."/>
            <person name="Jayaseelan J.C."/>
            <person name="Lara F."/>
            <person name="Munidasa M."/>
            <person name="Palculict T."/>
            <person name="Patil S."/>
            <person name="Pu L.-L."/>
            <person name="Saada N."/>
            <person name="Tang L."/>
            <person name="Weissenberger G."/>
            <person name="Zhu Y."/>
            <person name="Hemphill L."/>
            <person name="Shang Y."/>
            <person name="Youmans B."/>
            <person name="Ayvaz T."/>
            <person name="Ross M."/>
            <person name="Santibanez J."/>
            <person name="Aqrawi P."/>
            <person name="Gross S."/>
            <person name="Joshi V."/>
            <person name="Fowler G."/>
            <person name="Nazareth L."/>
            <person name="Reid J."/>
            <person name="Worley K."/>
            <person name="Petrosino J."/>
            <person name="Highlander S."/>
            <person name="Gibbs R."/>
        </authorList>
    </citation>
    <scope>NUCLEOTIDE SEQUENCE [LARGE SCALE GENOMIC DNA]</scope>
    <source>
        <strain evidence="1 2">ATCC 23263</strain>
    </source>
</reference>
<evidence type="ECO:0000313" key="2">
    <source>
        <dbReference type="Proteomes" id="UP000004754"/>
    </source>
</evidence>
<dbReference type="HOGENOM" id="CLU_1843389_0_0_9"/>
<dbReference type="Proteomes" id="UP000004754">
    <property type="component" value="Unassembled WGS sequence"/>
</dbReference>
<dbReference type="eggNOG" id="ENOG5033N3Y">
    <property type="taxonomic scope" value="Bacteria"/>
</dbReference>
<dbReference type="EMBL" id="AEQN01000005">
    <property type="protein sequence ID" value="EFV02704.1"/>
    <property type="molecule type" value="Genomic_DNA"/>
</dbReference>
<keyword evidence="2" id="KW-1185">Reference proteome</keyword>
<sequence>MKFTIAHETARRLRICLERRKLSRLTADKLRLTIAGWPGIDGVTITPRIASVAIEYTGERKTLLARLAALDLSRLAVSARSRQDFISEERCRRKKCSPDLKRKCRQAGRILMEAAFDLLAPAPFQTGYHLLQMVKLAAR</sequence>
<dbReference type="AlphaFoldDB" id="E6MDU5"/>
<dbReference type="OrthoDB" id="2054525at2"/>
<evidence type="ECO:0000313" key="1">
    <source>
        <dbReference type="EMBL" id="EFV02704.1"/>
    </source>
</evidence>
<organism evidence="1 2">
    <name type="scientific">Pseudoramibacter alactolyticus ATCC 23263</name>
    <dbReference type="NCBI Taxonomy" id="887929"/>
    <lineage>
        <taxon>Bacteria</taxon>
        <taxon>Bacillati</taxon>
        <taxon>Bacillota</taxon>
        <taxon>Clostridia</taxon>
        <taxon>Eubacteriales</taxon>
        <taxon>Eubacteriaceae</taxon>
        <taxon>Pseudoramibacter</taxon>
    </lineage>
</organism>
<protein>
    <submittedName>
        <fullName evidence="1">Uncharacterized protein</fullName>
    </submittedName>
</protein>
<gene>
    <name evidence="1" type="ORF">HMP0721_0178</name>
</gene>
<proteinExistence type="predicted"/>
<accession>E6MDU5</accession>
<dbReference type="RefSeq" id="WP_006597595.1">
    <property type="nucleotide sequence ID" value="NZ_GL622359.1"/>
</dbReference>
<dbReference type="STRING" id="887929.HMP0721_0178"/>
<comment type="caution">
    <text evidence="1">The sequence shown here is derived from an EMBL/GenBank/DDBJ whole genome shotgun (WGS) entry which is preliminary data.</text>
</comment>
<name>E6MDU5_9FIRM</name>